<name>A0A7W2FR94_9VIBR</name>
<evidence type="ECO:0000259" key="7">
    <source>
        <dbReference type="Pfam" id="PF04321"/>
    </source>
</evidence>
<dbReference type="AlphaFoldDB" id="A0A7W2FR94"/>
<dbReference type="Proteomes" id="UP000571701">
    <property type="component" value="Unassembled WGS sequence"/>
</dbReference>
<proteinExistence type="inferred from homology"/>
<keyword evidence="6" id="KW-0521">NADP</keyword>
<comment type="cofactor">
    <cofactor evidence="6">
        <name>Mg(2+)</name>
        <dbReference type="ChEBI" id="CHEBI:18420"/>
    </cofactor>
    <text evidence="6">Binds 1 Mg(2+) ion per monomer.</text>
</comment>
<dbReference type="GO" id="GO:0005829">
    <property type="term" value="C:cytosol"/>
    <property type="evidence" value="ECO:0007669"/>
    <property type="project" value="TreeGrafter"/>
</dbReference>
<accession>A0A7W2FR94</accession>
<gene>
    <name evidence="8" type="primary">rfbD</name>
    <name evidence="8" type="ORF">H2O73_10680</name>
</gene>
<evidence type="ECO:0000256" key="4">
    <source>
        <dbReference type="ARBA" id="ARBA00017099"/>
    </source>
</evidence>
<dbReference type="InterPro" id="IPR029903">
    <property type="entry name" value="RmlD-like-bd"/>
</dbReference>
<keyword evidence="9" id="KW-1185">Reference proteome</keyword>
<evidence type="ECO:0000256" key="5">
    <source>
        <dbReference type="ARBA" id="ARBA00048200"/>
    </source>
</evidence>
<evidence type="ECO:0000313" key="9">
    <source>
        <dbReference type="Proteomes" id="UP000571701"/>
    </source>
</evidence>
<dbReference type="UniPathway" id="UPA00281"/>
<dbReference type="Pfam" id="PF04321">
    <property type="entry name" value="RmlD_sub_bind"/>
    <property type="match status" value="1"/>
</dbReference>
<evidence type="ECO:0000256" key="3">
    <source>
        <dbReference type="ARBA" id="ARBA00012929"/>
    </source>
</evidence>
<comment type="pathway">
    <text evidence="1 6">Carbohydrate biosynthesis; dTDP-L-rhamnose biosynthesis.</text>
</comment>
<dbReference type="Gene3D" id="3.40.50.720">
    <property type="entry name" value="NAD(P)-binding Rossmann-like Domain"/>
    <property type="match status" value="1"/>
</dbReference>
<feature type="domain" description="RmlD-like substrate binding" evidence="7">
    <location>
        <begin position="1"/>
        <end position="286"/>
    </location>
</feature>
<dbReference type="InterPro" id="IPR036291">
    <property type="entry name" value="NAD(P)-bd_dom_sf"/>
</dbReference>
<keyword evidence="6 8" id="KW-0560">Oxidoreductase</keyword>
<dbReference type="NCBIfam" id="TIGR01214">
    <property type="entry name" value="rmlD"/>
    <property type="match status" value="1"/>
</dbReference>
<protein>
    <recommendedName>
        <fullName evidence="4 6">dTDP-4-dehydrorhamnose reductase</fullName>
        <ecNumber evidence="3 6">1.1.1.133</ecNumber>
    </recommendedName>
</protein>
<dbReference type="InterPro" id="IPR005913">
    <property type="entry name" value="dTDP_dehydrorham_reduct"/>
</dbReference>
<comment type="catalytic activity">
    <reaction evidence="5 6">
        <text>dTDP-beta-L-rhamnose + NADP(+) = dTDP-4-dehydro-beta-L-rhamnose + NADPH + H(+)</text>
        <dbReference type="Rhea" id="RHEA:21796"/>
        <dbReference type="ChEBI" id="CHEBI:15378"/>
        <dbReference type="ChEBI" id="CHEBI:57510"/>
        <dbReference type="ChEBI" id="CHEBI:57783"/>
        <dbReference type="ChEBI" id="CHEBI:58349"/>
        <dbReference type="ChEBI" id="CHEBI:62830"/>
        <dbReference type="EC" id="1.1.1.133"/>
    </reaction>
</comment>
<evidence type="ECO:0000256" key="1">
    <source>
        <dbReference type="ARBA" id="ARBA00004781"/>
    </source>
</evidence>
<dbReference type="PANTHER" id="PTHR10491:SF4">
    <property type="entry name" value="METHIONINE ADENOSYLTRANSFERASE 2 SUBUNIT BETA"/>
    <property type="match status" value="1"/>
</dbReference>
<dbReference type="CDD" id="cd05254">
    <property type="entry name" value="dTDP_HR_like_SDR_e"/>
    <property type="match status" value="1"/>
</dbReference>
<sequence>MRVLITGCKGQVGYCLTEKLAGQVELLALDSEQLDITDAVAVDKTVAEFKPDFILNAAAYTAVDRAEEEKELAYAVNCEGPRNLARSAHLYDSVLLHLSTDYVFDGEGGTAYHENHTPNPQSVYGASKLAGEIAVAEECNQHLIMRTAWVFGEHGNNFVKTMLRLGLSHNQLSIVGDQYGSPTYAGDIADALIAMMLHVASGKQTAWGVFHYSGAPYVSWFQFAQRIFDAAKSNVVLAQTPSLKSITTAEYPTPAKRPANSRLNCEKIQSQFDIKPSDWQKALTNISAYK</sequence>
<dbReference type="GO" id="GO:0019305">
    <property type="term" value="P:dTDP-rhamnose biosynthetic process"/>
    <property type="evidence" value="ECO:0007669"/>
    <property type="project" value="UniProtKB-UniPathway"/>
</dbReference>
<dbReference type="GO" id="GO:0009243">
    <property type="term" value="P:O antigen biosynthetic process"/>
    <property type="evidence" value="ECO:0007669"/>
    <property type="project" value="UniProtKB-UniPathway"/>
</dbReference>
<dbReference type="EC" id="1.1.1.133" evidence="3 6"/>
<comment type="caution">
    <text evidence="8">The sequence shown here is derived from an EMBL/GenBank/DDBJ whole genome shotgun (WGS) entry which is preliminary data.</text>
</comment>
<evidence type="ECO:0000313" key="8">
    <source>
        <dbReference type="EMBL" id="MBA5762810.1"/>
    </source>
</evidence>
<dbReference type="Gene3D" id="3.90.25.10">
    <property type="entry name" value="UDP-galactose 4-epimerase, domain 1"/>
    <property type="match status" value="1"/>
</dbReference>
<dbReference type="UniPathway" id="UPA00124"/>
<dbReference type="RefSeq" id="WP_182108831.1">
    <property type="nucleotide sequence ID" value="NZ_JACFYF010000005.1"/>
</dbReference>
<evidence type="ECO:0000256" key="2">
    <source>
        <dbReference type="ARBA" id="ARBA00010944"/>
    </source>
</evidence>
<evidence type="ECO:0000256" key="6">
    <source>
        <dbReference type="RuleBase" id="RU364082"/>
    </source>
</evidence>
<comment type="function">
    <text evidence="6">Catalyzes the reduction of dTDP-6-deoxy-L-lyxo-4-hexulose to yield dTDP-L-rhamnose.</text>
</comment>
<dbReference type="SUPFAM" id="SSF51735">
    <property type="entry name" value="NAD(P)-binding Rossmann-fold domains"/>
    <property type="match status" value="1"/>
</dbReference>
<dbReference type="GO" id="GO:0008831">
    <property type="term" value="F:dTDP-4-dehydrorhamnose reductase activity"/>
    <property type="evidence" value="ECO:0007669"/>
    <property type="project" value="UniProtKB-EC"/>
</dbReference>
<dbReference type="EMBL" id="JACFYF010000005">
    <property type="protein sequence ID" value="MBA5762810.1"/>
    <property type="molecule type" value="Genomic_DNA"/>
</dbReference>
<comment type="similarity">
    <text evidence="2 6">Belongs to the dTDP-4-dehydrorhamnose reductase family.</text>
</comment>
<reference evidence="8 9" key="1">
    <citation type="submission" date="2020-07" db="EMBL/GenBank/DDBJ databases">
        <title>Vibrio marinisediminis sp. nov., isolated from marine sediment.</title>
        <authorList>
            <person name="Ji X."/>
        </authorList>
    </citation>
    <scope>NUCLEOTIDE SEQUENCE [LARGE SCALE GENOMIC DNA]</scope>
    <source>
        <strain evidence="8 9">404</strain>
    </source>
</reference>
<dbReference type="PANTHER" id="PTHR10491">
    <property type="entry name" value="DTDP-4-DEHYDRORHAMNOSE REDUCTASE"/>
    <property type="match status" value="1"/>
</dbReference>
<organism evidence="8 9">
    <name type="scientific">Vibrio marinisediminis</name>
    <dbReference type="NCBI Taxonomy" id="2758441"/>
    <lineage>
        <taxon>Bacteria</taxon>
        <taxon>Pseudomonadati</taxon>
        <taxon>Pseudomonadota</taxon>
        <taxon>Gammaproteobacteria</taxon>
        <taxon>Vibrionales</taxon>
        <taxon>Vibrionaceae</taxon>
        <taxon>Vibrio</taxon>
    </lineage>
</organism>